<sequence>TKINPITRMLWSSVNKIVGENHMSEEDKEREADWLCSLFERMNWKGIIKAKYPR</sequence>
<gene>
    <name evidence="4" type="ORF">PPACK8108_LOCUS2338</name>
</gene>
<feature type="non-terminal residue" evidence="4">
    <location>
        <position position="1"/>
    </location>
</feature>
<dbReference type="GO" id="GO:0005085">
    <property type="term" value="F:guanyl-nucleotide exchange factor activity"/>
    <property type="evidence" value="ECO:0007669"/>
    <property type="project" value="UniProtKB-KW"/>
</dbReference>
<dbReference type="InterPro" id="IPR019318">
    <property type="entry name" value="Gua_nucleotide_exch_fac_Ric8"/>
</dbReference>
<organism evidence="4 5">
    <name type="scientific">Phakopsora pachyrhizi</name>
    <name type="common">Asian soybean rust disease fungus</name>
    <dbReference type="NCBI Taxonomy" id="170000"/>
    <lineage>
        <taxon>Eukaryota</taxon>
        <taxon>Fungi</taxon>
        <taxon>Dikarya</taxon>
        <taxon>Basidiomycota</taxon>
        <taxon>Pucciniomycotina</taxon>
        <taxon>Pucciniomycetes</taxon>
        <taxon>Pucciniales</taxon>
        <taxon>Phakopsoraceae</taxon>
        <taxon>Phakopsora</taxon>
    </lineage>
</organism>
<comment type="similarity">
    <text evidence="1">Belongs to the synembryn family.</text>
</comment>
<dbReference type="Pfam" id="PF10165">
    <property type="entry name" value="Ric8"/>
    <property type="match status" value="1"/>
</dbReference>
<evidence type="ECO:0000256" key="3">
    <source>
        <dbReference type="ARBA" id="ARBA00023186"/>
    </source>
</evidence>
<proteinExistence type="inferred from homology"/>
<dbReference type="AlphaFoldDB" id="A0AAV0AK34"/>
<name>A0AAV0AK34_PHAPC</name>
<evidence type="ECO:0000313" key="5">
    <source>
        <dbReference type="Proteomes" id="UP001153365"/>
    </source>
</evidence>
<keyword evidence="3" id="KW-0143">Chaperone</keyword>
<protein>
    <submittedName>
        <fullName evidence="4">Uncharacterized protein</fullName>
    </submittedName>
</protein>
<keyword evidence="2" id="KW-0344">Guanine-nucleotide releasing factor</keyword>
<accession>A0AAV0AK34</accession>
<comment type="caution">
    <text evidence="4">The sequence shown here is derived from an EMBL/GenBank/DDBJ whole genome shotgun (WGS) entry which is preliminary data.</text>
</comment>
<evidence type="ECO:0000313" key="4">
    <source>
        <dbReference type="EMBL" id="CAH7667898.1"/>
    </source>
</evidence>
<reference evidence="4" key="1">
    <citation type="submission" date="2022-06" db="EMBL/GenBank/DDBJ databases">
        <authorList>
            <consortium name="SYNGENTA / RWTH Aachen University"/>
        </authorList>
    </citation>
    <scope>NUCLEOTIDE SEQUENCE</scope>
</reference>
<keyword evidence="5" id="KW-1185">Reference proteome</keyword>
<dbReference type="EMBL" id="CALTRL010000399">
    <property type="protein sequence ID" value="CAH7667898.1"/>
    <property type="molecule type" value="Genomic_DNA"/>
</dbReference>
<evidence type="ECO:0000256" key="1">
    <source>
        <dbReference type="ARBA" id="ARBA00009049"/>
    </source>
</evidence>
<dbReference type="Proteomes" id="UP001153365">
    <property type="component" value="Unassembled WGS sequence"/>
</dbReference>
<evidence type="ECO:0000256" key="2">
    <source>
        <dbReference type="ARBA" id="ARBA00022658"/>
    </source>
</evidence>